<feature type="region of interest" description="Disordered" evidence="1">
    <location>
        <begin position="1"/>
        <end position="24"/>
    </location>
</feature>
<feature type="compositionally biased region" description="Polar residues" evidence="1">
    <location>
        <begin position="1"/>
        <end position="10"/>
    </location>
</feature>
<gene>
    <name evidence="2" type="ORF">DKX38_002121</name>
</gene>
<protein>
    <submittedName>
        <fullName evidence="2">Uncharacterized protein</fullName>
    </submittedName>
</protein>
<dbReference type="Proteomes" id="UP000326939">
    <property type="component" value="Chromosome 2"/>
</dbReference>
<evidence type="ECO:0000313" key="2">
    <source>
        <dbReference type="EMBL" id="KAB5568328.1"/>
    </source>
</evidence>
<accession>A0A5N5NN41</accession>
<dbReference type="EMBL" id="VDCV01000002">
    <property type="protein sequence ID" value="KAB5568328.1"/>
    <property type="molecule type" value="Genomic_DNA"/>
</dbReference>
<evidence type="ECO:0000313" key="3">
    <source>
        <dbReference type="Proteomes" id="UP000326939"/>
    </source>
</evidence>
<organism evidence="2 3">
    <name type="scientific">Salix brachista</name>
    <dbReference type="NCBI Taxonomy" id="2182728"/>
    <lineage>
        <taxon>Eukaryota</taxon>
        <taxon>Viridiplantae</taxon>
        <taxon>Streptophyta</taxon>
        <taxon>Embryophyta</taxon>
        <taxon>Tracheophyta</taxon>
        <taxon>Spermatophyta</taxon>
        <taxon>Magnoliopsida</taxon>
        <taxon>eudicotyledons</taxon>
        <taxon>Gunneridae</taxon>
        <taxon>Pentapetalae</taxon>
        <taxon>rosids</taxon>
        <taxon>fabids</taxon>
        <taxon>Malpighiales</taxon>
        <taxon>Salicaceae</taxon>
        <taxon>Saliceae</taxon>
        <taxon>Salix</taxon>
    </lineage>
</organism>
<keyword evidence="3" id="KW-1185">Reference proteome</keyword>
<sequence length="154" mass="17084">MEPETASSVDEQVGGGGGGGASVVTDTRGKHRILAELKRVEQEMKFLEVGFDFCNFSAFCFWMDMINVRASLHDSDVLVFEMCLLDLCYRKILFLKNVIVHWLRFMLNVLTGSGLDIGIEKEQMALQTHCGIDGLRGPRIHKVAGAGYSDLKPS</sequence>
<proteinExistence type="predicted"/>
<evidence type="ECO:0000256" key="1">
    <source>
        <dbReference type="SAM" id="MobiDB-lite"/>
    </source>
</evidence>
<comment type="caution">
    <text evidence="2">The sequence shown here is derived from an EMBL/GenBank/DDBJ whole genome shotgun (WGS) entry which is preliminary data.</text>
</comment>
<dbReference type="AlphaFoldDB" id="A0A5N5NN41"/>
<reference evidence="3" key="1">
    <citation type="journal article" date="2019" name="Gigascience">
        <title>De novo genome assembly of the endangered Acer yangbiense, a plant species with extremely small populations endemic to Yunnan Province, China.</title>
        <authorList>
            <person name="Yang J."/>
            <person name="Wariss H.M."/>
            <person name="Tao L."/>
            <person name="Zhang R."/>
            <person name="Yun Q."/>
            <person name="Hollingsworth P."/>
            <person name="Dao Z."/>
            <person name="Luo G."/>
            <person name="Guo H."/>
            <person name="Ma Y."/>
            <person name="Sun W."/>
        </authorList>
    </citation>
    <scope>NUCLEOTIDE SEQUENCE [LARGE SCALE GENOMIC DNA]</scope>
    <source>
        <strain evidence="3">cv. br00</strain>
    </source>
</reference>
<name>A0A5N5NN41_9ROSI</name>